<sequence>PIQLRAMAIGLADVGWFPGLQDPTGESTWPPAVVLMAHLSSSRGRALLCGRNVLELGAGNGELAKIVAAMRPRKLLATDLPHRIEQLGDVLHGTCAEAAALPWGDQKAVEMLCRRHFGAPHADVVLISDCLYTNWVEDSATALAVTVAAALGERSGQAHDGTALLAYVPRSSALEEQFFKCTAQLGLRKLPLPKPDVYLLKSMEAAREFEEEELHAVLLLELSRSCSRKPVPGLRAEREKMALAAFVGHGEVARQLSETPSSFPLNTTPSKFPLSVNCEAPDENM</sequence>
<evidence type="ECO:0000313" key="2">
    <source>
        <dbReference type="Proteomes" id="UP001178507"/>
    </source>
</evidence>
<dbReference type="InterPro" id="IPR019410">
    <property type="entry name" value="Methyltransf_16"/>
</dbReference>
<dbReference type="PANTHER" id="PTHR14614:SF132">
    <property type="entry name" value="PROTEIN-LYSINE METHYLTRANSFERASE C42C1.13"/>
    <property type="match status" value="1"/>
</dbReference>
<name>A0AA36N010_9DINO</name>
<evidence type="ECO:0000313" key="1">
    <source>
        <dbReference type="EMBL" id="CAJ1389676.1"/>
    </source>
</evidence>
<accession>A0AA36N010</accession>
<organism evidence="1 2">
    <name type="scientific">Effrenium voratum</name>
    <dbReference type="NCBI Taxonomy" id="2562239"/>
    <lineage>
        <taxon>Eukaryota</taxon>
        <taxon>Sar</taxon>
        <taxon>Alveolata</taxon>
        <taxon>Dinophyceae</taxon>
        <taxon>Suessiales</taxon>
        <taxon>Symbiodiniaceae</taxon>
        <taxon>Effrenium</taxon>
    </lineage>
</organism>
<comment type="caution">
    <text evidence="1">The sequence shown here is derived from an EMBL/GenBank/DDBJ whole genome shotgun (WGS) entry which is preliminary data.</text>
</comment>
<dbReference type="PANTHER" id="PTHR14614">
    <property type="entry name" value="HEPATOCELLULAR CARCINOMA-ASSOCIATED ANTIGEN"/>
    <property type="match status" value="1"/>
</dbReference>
<dbReference type="EMBL" id="CAUJNA010001921">
    <property type="protein sequence ID" value="CAJ1389676.1"/>
    <property type="molecule type" value="Genomic_DNA"/>
</dbReference>
<proteinExistence type="predicted"/>
<dbReference type="InterPro" id="IPR029063">
    <property type="entry name" value="SAM-dependent_MTases_sf"/>
</dbReference>
<feature type="non-terminal residue" evidence="1">
    <location>
        <position position="1"/>
    </location>
</feature>
<dbReference type="Pfam" id="PF10294">
    <property type="entry name" value="Methyltransf_16"/>
    <property type="match status" value="1"/>
</dbReference>
<gene>
    <name evidence="1" type="ORF">EVOR1521_LOCUS15248</name>
</gene>
<reference evidence="1" key="1">
    <citation type="submission" date="2023-08" db="EMBL/GenBank/DDBJ databases">
        <authorList>
            <person name="Chen Y."/>
            <person name="Shah S."/>
            <person name="Dougan E. K."/>
            <person name="Thang M."/>
            <person name="Chan C."/>
        </authorList>
    </citation>
    <scope>NUCLEOTIDE SEQUENCE</scope>
</reference>
<dbReference type="SUPFAM" id="SSF53335">
    <property type="entry name" value="S-adenosyl-L-methionine-dependent methyltransferases"/>
    <property type="match status" value="1"/>
</dbReference>
<dbReference type="AlphaFoldDB" id="A0AA36N010"/>
<keyword evidence="2" id="KW-1185">Reference proteome</keyword>
<dbReference type="Proteomes" id="UP001178507">
    <property type="component" value="Unassembled WGS sequence"/>
</dbReference>
<dbReference type="Gene3D" id="3.40.50.150">
    <property type="entry name" value="Vaccinia Virus protein VP39"/>
    <property type="match status" value="1"/>
</dbReference>
<protein>
    <submittedName>
        <fullName evidence="1">Uncharacterized protein</fullName>
    </submittedName>
</protein>